<organism evidence="2 3">
    <name type="scientific">Trypanosoma conorhini</name>
    <dbReference type="NCBI Taxonomy" id="83891"/>
    <lineage>
        <taxon>Eukaryota</taxon>
        <taxon>Discoba</taxon>
        <taxon>Euglenozoa</taxon>
        <taxon>Kinetoplastea</taxon>
        <taxon>Metakinetoplastina</taxon>
        <taxon>Trypanosomatida</taxon>
        <taxon>Trypanosomatidae</taxon>
        <taxon>Trypanosoma</taxon>
    </lineage>
</organism>
<dbReference type="GeneID" id="40320375"/>
<evidence type="ECO:0000313" key="2">
    <source>
        <dbReference type="EMBL" id="RNF10656.1"/>
    </source>
</evidence>
<name>A0A3R7NRV8_9TRYP</name>
<proteinExistence type="predicted"/>
<dbReference type="EMBL" id="MKKU01000478">
    <property type="protein sequence ID" value="RNF10656.1"/>
    <property type="molecule type" value="Genomic_DNA"/>
</dbReference>
<dbReference type="AlphaFoldDB" id="A0A3R7NRV8"/>
<gene>
    <name evidence="2" type="ORF">Tco025E_06764</name>
</gene>
<evidence type="ECO:0000256" key="1">
    <source>
        <dbReference type="SAM" id="MobiDB-lite"/>
    </source>
</evidence>
<comment type="caution">
    <text evidence="2">The sequence shown here is derived from an EMBL/GenBank/DDBJ whole genome shotgun (WGS) entry which is preliminary data.</text>
</comment>
<sequence length="103" mass="11713">MSAGGGSRKMADNARAIAYFWDALLHAVAPAPNAAKQRRRRARKSVFCCSNSNDRPAKFWFCRPPQPPRKPPALAVQQQKRKRVHFSDDVEVILIDRRNQSIL</sequence>
<reference evidence="2 3" key="1">
    <citation type="journal article" date="2018" name="BMC Genomics">
        <title>Genomic comparison of Trypanosoma conorhini and Trypanosoma rangeli to Trypanosoma cruzi strains of high and low virulence.</title>
        <authorList>
            <person name="Bradwell K.R."/>
            <person name="Koparde V.N."/>
            <person name="Matveyev A.V."/>
            <person name="Serrano M.G."/>
            <person name="Alves J.M."/>
            <person name="Parikh H."/>
            <person name="Huang B."/>
            <person name="Lee V."/>
            <person name="Espinosa-Alvarez O."/>
            <person name="Ortiz P.A."/>
            <person name="Costa-Martins A.G."/>
            <person name="Teixeira M.M."/>
            <person name="Buck G.A."/>
        </authorList>
    </citation>
    <scope>NUCLEOTIDE SEQUENCE [LARGE SCALE GENOMIC DNA]</scope>
    <source>
        <strain evidence="2 3">025E</strain>
    </source>
</reference>
<keyword evidence="3" id="KW-1185">Reference proteome</keyword>
<dbReference type="Proteomes" id="UP000284403">
    <property type="component" value="Unassembled WGS sequence"/>
</dbReference>
<dbReference type="OrthoDB" id="251372at2759"/>
<evidence type="ECO:0000313" key="3">
    <source>
        <dbReference type="Proteomes" id="UP000284403"/>
    </source>
</evidence>
<protein>
    <submittedName>
        <fullName evidence="2">Uncharacterized protein</fullName>
    </submittedName>
</protein>
<feature type="region of interest" description="Disordered" evidence="1">
    <location>
        <begin position="62"/>
        <end position="81"/>
    </location>
</feature>
<dbReference type="RefSeq" id="XP_029226254.1">
    <property type="nucleotide sequence ID" value="XM_029373636.1"/>
</dbReference>
<accession>A0A3R7NRV8</accession>